<organism evidence="3 4">
    <name type="scientific">Actinomadura fibrosa</name>
    <dbReference type="NCBI Taxonomy" id="111802"/>
    <lineage>
        <taxon>Bacteria</taxon>
        <taxon>Bacillati</taxon>
        <taxon>Actinomycetota</taxon>
        <taxon>Actinomycetes</taxon>
        <taxon>Streptosporangiales</taxon>
        <taxon>Thermomonosporaceae</taxon>
        <taxon>Actinomadura</taxon>
    </lineage>
</organism>
<sequence length="175" mass="18827">MAEAGRPEQPIATSAGALYELASELRQLRRRRGLTYRELARATGLAPSTLSGAAAGQHVPTWKVVRAITRACNGDLRHLRRLHDRALTATGHGPAKGVAAHTVQPPDPSAAETPEQFVSMMRRLREWAGNPSLRELNRRTPGGLLLPPGTVSETLSRSSLPRRIDSSPITPGPVA</sequence>
<evidence type="ECO:0000313" key="3">
    <source>
        <dbReference type="EMBL" id="MFD0688682.1"/>
    </source>
</evidence>
<dbReference type="InterPro" id="IPR001387">
    <property type="entry name" value="Cro/C1-type_HTH"/>
</dbReference>
<evidence type="ECO:0000259" key="2">
    <source>
        <dbReference type="PROSITE" id="PS50943"/>
    </source>
</evidence>
<comment type="caution">
    <text evidence="3">The sequence shown here is derived from an EMBL/GenBank/DDBJ whole genome shotgun (WGS) entry which is preliminary data.</text>
</comment>
<evidence type="ECO:0000313" key="4">
    <source>
        <dbReference type="Proteomes" id="UP001597063"/>
    </source>
</evidence>
<reference evidence="4" key="1">
    <citation type="journal article" date="2019" name="Int. J. Syst. Evol. Microbiol.">
        <title>The Global Catalogue of Microorganisms (GCM) 10K type strain sequencing project: providing services to taxonomists for standard genome sequencing and annotation.</title>
        <authorList>
            <consortium name="The Broad Institute Genomics Platform"/>
            <consortium name="The Broad Institute Genome Sequencing Center for Infectious Disease"/>
            <person name="Wu L."/>
            <person name="Ma J."/>
        </authorList>
    </citation>
    <scope>NUCLEOTIDE SEQUENCE [LARGE SCALE GENOMIC DNA]</scope>
    <source>
        <strain evidence="4">JCM 9371</strain>
    </source>
</reference>
<gene>
    <name evidence="3" type="ORF">ACFQZM_29605</name>
</gene>
<evidence type="ECO:0000256" key="1">
    <source>
        <dbReference type="SAM" id="MobiDB-lite"/>
    </source>
</evidence>
<protein>
    <submittedName>
        <fullName evidence="3">Helix-turn-helix domain-containing protein</fullName>
    </submittedName>
</protein>
<accession>A0ABW2XQ99</accession>
<dbReference type="PROSITE" id="PS50943">
    <property type="entry name" value="HTH_CROC1"/>
    <property type="match status" value="1"/>
</dbReference>
<dbReference type="Proteomes" id="UP001597063">
    <property type="component" value="Unassembled WGS sequence"/>
</dbReference>
<dbReference type="InterPro" id="IPR010982">
    <property type="entry name" value="Lambda_DNA-bd_dom_sf"/>
</dbReference>
<proteinExistence type="predicted"/>
<feature type="domain" description="HTH cro/C1-type" evidence="2">
    <location>
        <begin position="25"/>
        <end position="79"/>
    </location>
</feature>
<dbReference type="SUPFAM" id="SSF47413">
    <property type="entry name" value="lambda repressor-like DNA-binding domains"/>
    <property type="match status" value="1"/>
</dbReference>
<dbReference type="Pfam" id="PF13560">
    <property type="entry name" value="HTH_31"/>
    <property type="match status" value="1"/>
</dbReference>
<keyword evidence="4" id="KW-1185">Reference proteome</keyword>
<dbReference type="Gene3D" id="1.10.260.40">
    <property type="entry name" value="lambda repressor-like DNA-binding domains"/>
    <property type="match status" value="1"/>
</dbReference>
<dbReference type="RefSeq" id="WP_131755121.1">
    <property type="nucleotide sequence ID" value="NZ_CAACUY010000003.1"/>
</dbReference>
<name>A0ABW2XQ99_9ACTN</name>
<feature type="region of interest" description="Disordered" evidence="1">
    <location>
        <begin position="90"/>
        <end position="111"/>
    </location>
</feature>
<dbReference type="EMBL" id="JBHTGP010000015">
    <property type="protein sequence ID" value="MFD0688682.1"/>
    <property type="molecule type" value="Genomic_DNA"/>
</dbReference>
<feature type="region of interest" description="Disordered" evidence="1">
    <location>
        <begin position="132"/>
        <end position="175"/>
    </location>
</feature>
<dbReference type="SMART" id="SM00530">
    <property type="entry name" value="HTH_XRE"/>
    <property type="match status" value="1"/>
</dbReference>